<proteinExistence type="predicted"/>
<evidence type="ECO:0000313" key="2">
    <source>
        <dbReference type="EMBL" id="ERI79480.1"/>
    </source>
</evidence>
<organism evidence="2 3">
    <name type="scientific">[Clostridium] symbiosum ATCC 14940</name>
    <dbReference type="NCBI Taxonomy" id="411472"/>
    <lineage>
        <taxon>Bacteria</taxon>
        <taxon>Bacillati</taxon>
        <taxon>Bacillota</taxon>
        <taxon>Clostridia</taxon>
        <taxon>Lachnospirales</taxon>
        <taxon>Lachnospiraceae</taxon>
        <taxon>Otoolea</taxon>
    </lineage>
</organism>
<sequence length="99" mass="11468">MVLFYNILEKYAMNPFLSFLFPASVQKYKRLRSPLIPSAFFPDIFAFFSASPAFLQVFLINYNKIYTNMIIFLDTAITVSYNDIVVIKTILSFTVKVTN</sequence>
<dbReference type="Proteomes" id="UP000016491">
    <property type="component" value="Unassembled WGS sequence"/>
</dbReference>
<reference evidence="2 3" key="1">
    <citation type="submission" date="2013-07" db="EMBL/GenBank/DDBJ databases">
        <authorList>
            <person name="Weinstock G."/>
            <person name="Sodergren E."/>
            <person name="Wylie T."/>
            <person name="Fulton L."/>
            <person name="Fulton R."/>
            <person name="Fronick C."/>
            <person name="O'Laughlin M."/>
            <person name="Godfrey J."/>
            <person name="Miner T."/>
            <person name="Herter B."/>
            <person name="Appelbaum E."/>
            <person name="Cordes M."/>
            <person name="Lek S."/>
            <person name="Wollam A."/>
            <person name="Pepin K.H."/>
            <person name="Palsikar V.B."/>
            <person name="Mitreva M."/>
            <person name="Wilson R.K."/>
        </authorList>
    </citation>
    <scope>NUCLEOTIDE SEQUENCE [LARGE SCALE GENOMIC DNA]</scope>
    <source>
        <strain evidence="2 3">ATCC 14940</strain>
    </source>
</reference>
<protein>
    <submittedName>
        <fullName evidence="2">Uncharacterized protein</fullName>
    </submittedName>
</protein>
<dbReference type="EMBL" id="AWSU01000071">
    <property type="protein sequence ID" value="ERI79480.1"/>
    <property type="molecule type" value="Genomic_DNA"/>
</dbReference>
<keyword evidence="1" id="KW-1133">Transmembrane helix</keyword>
<feature type="transmembrane region" description="Helical" evidence="1">
    <location>
        <begin position="39"/>
        <end position="60"/>
    </location>
</feature>
<name>A0ABC9U2A5_CLOSY</name>
<evidence type="ECO:0000256" key="1">
    <source>
        <dbReference type="SAM" id="Phobius"/>
    </source>
</evidence>
<accession>A0ABC9U2A5</accession>
<keyword evidence="1" id="KW-0472">Membrane</keyword>
<dbReference type="AlphaFoldDB" id="A0ABC9U2A5"/>
<evidence type="ECO:0000313" key="3">
    <source>
        <dbReference type="Proteomes" id="UP000016491"/>
    </source>
</evidence>
<gene>
    <name evidence="2" type="ORF">CLOSYM_00839</name>
</gene>
<comment type="caution">
    <text evidence="2">The sequence shown here is derived from an EMBL/GenBank/DDBJ whole genome shotgun (WGS) entry which is preliminary data.</text>
</comment>
<keyword evidence="1" id="KW-0812">Transmembrane</keyword>